<dbReference type="GO" id="GO:0006508">
    <property type="term" value="P:proteolysis"/>
    <property type="evidence" value="ECO:0007669"/>
    <property type="project" value="InterPro"/>
</dbReference>
<dbReference type="Proteomes" id="UP000821837">
    <property type="component" value="Chromosome 5"/>
</dbReference>
<evidence type="ECO:0000256" key="1">
    <source>
        <dbReference type="ARBA" id="ARBA00023157"/>
    </source>
</evidence>
<dbReference type="Pfam" id="PF00089">
    <property type="entry name" value="Trypsin"/>
    <property type="match status" value="1"/>
</dbReference>
<dbReference type="SMART" id="SM00020">
    <property type="entry name" value="Tryp_SPc"/>
    <property type="match status" value="1"/>
</dbReference>
<keyword evidence="6" id="KW-1185">Reference proteome</keyword>
<comment type="caution">
    <text evidence="5">The sequence shown here is derived from an EMBL/GenBank/DDBJ whole genome shotgun (WGS) entry which is preliminary data.</text>
</comment>
<dbReference type="VEuPathDB" id="VectorBase:RSAN_046236"/>
<feature type="chain" id="PRO_5038382483" description="Peptidase S1 domain-containing protein" evidence="3">
    <location>
        <begin position="26"/>
        <end position="344"/>
    </location>
</feature>
<feature type="signal peptide" evidence="3">
    <location>
        <begin position="1"/>
        <end position="25"/>
    </location>
</feature>
<evidence type="ECO:0000256" key="2">
    <source>
        <dbReference type="ARBA" id="ARBA00024195"/>
    </source>
</evidence>
<dbReference type="PANTHER" id="PTHR24256">
    <property type="entry name" value="TRYPTASE-RELATED"/>
    <property type="match status" value="1"/>
</dbReference>
<organism evidence="5 6">
    <name type="scientific">Rhipicephalus sanguineus</name>
    <name type="common">Brown dog tick</name>
    <name type="synonym">Ixodes sanguineus</name>
    <dbReference type="NCBI Taxonomy" id="34632"/>
    <lineage>
        <taxon>Eukaryota</taxon>
        <taxon>Metazoa</taxon>
        <taxon>Ecdysozoa</taxon>
        <taxon>Arthropoda</taxon>
        <taxon>Chelicerata</taxon>
        <taxon>Arachnida</taxon>
        <taxon>Acari</taxon>
        <taxon>Parasitiformes</taxon>
        <taxon>Ixodida</taxon>
        <taxon>Ixodoidea</taxon>
        <taxon>Ixodidae</taxon>
        <taxon>Rhipicephalinae</taxon>
        <taxon>Rhipicephalus</taxon>
        <taxon>Rhipicephalus</taxon>
    </lineage>
</organism>
<evidence type="ECO:0000313" key="6">
    <source>
        <dbReference type="Proteomes" id="UP000821837"/>
    </source>
</evidence>
<accession>A0A9D4PSU3</accession>
<dbReference type="PROSITE" id="PS00134">
    <property type="entry name" value="TRYPSIN_HIS"/>
    <property type="match status" value="1"/>
</dbReference>
<gene>
    <name evidence="5" type="ORF">HPB52_014130</name>
</gene>
<reference evidence="5" key="2">
    <citation type="submission" date="2021-09" db="EMBL/GenBank/DDBJ databases">
        <authorList>
            <person name="Jia N."/>
            <person name="Wang J."/>
            <person name="Shi W."/>
            <person name="Du L."/>
            <person name="Sun Y."/>
            <person name="Zhan W."/>
            <person name="Jiang J."/>
            <person name="Wang Q."/>
            <person name="Zhang B."/>
            <person name="Ji P."/>
            <person name="Sakyi L.B."/>
            <person name="Cui X."/>
            <person name="Yuan T."/>
            <person name="Jiang B."/>
            <person name="Yang W."/>
            <person name="Lam T.T.-Y."/>
            <person name="Chang Q."/>
            <person name="Ding S."/>
            <person name="Wang X."/>
            <person name="Zhu J."/>
            <person name="Ruan X."/>
            <person name="Zhao L."/>
            <person name="Wei J."/>
            <person name="Que T."/>
            <person name="Du C."/>
            <person name="Cheng J."/>
            <person name="Dai P."/>
            <person name="Han X."/>
            <person name="Huang E."/>
            <person name="Gao Y."/>
            <person name="Liu J."/>
            <person name="Shao H."/>
            <person name="Ye R."/>
            <person name="Li L."/>
            <person name="Wei W."/>
            <person name="Wang X."/>
            <person name="Wang C."/>
            <person name="Huo Q."/>
            <person name="Li W."/>
            <person name="Guo W."/>
            <person name="Chen H."/>
            <person name="Chen S."/>
            <person name="Zhou L."/>
            <person name="Zhou L."/>
            <person name="Ni X."/>
            <person name="Tian J."/>
            <person name="Zhou Y."/>
            <person name="Sheng Y."/>
            <person name="Liu T."/>
            <person name="Pan Y."/>
            <person name="Xia L."/>
            <person name="Li J."/>
            <person name="Zhao F."/>
            <person name="Cao W."/>
        </authorList>
    </citation>
    <scope>NUCLEOTIDE SEQUENCE</scope>
    <source>
        <strain evidence="5">Rsan-2018</strain>
        <tissue evidence="5">Larvae</tissue>
    </source>
</reference>
<protein>
    <recommendedName>
        <fullName evidence="4">Peptidase S1 domain-containing protein</fullName>
    </recommendedName>
</protein>
<dbReference type="PROSITE" id="PS50240">
    <property type="entry name" value="TRYPSIN_DOM"/>
    <property type="match status" value="1"/>
</dbReference>
<evidence type="ECO:0000259" key="4">
    <source>
        <dbReference type="PROSITE" id="PS50240"/>
    </source>
</evidence>
<dbReference type="InterPro" id="IPR018114">
    <property type="entry name" value="TRYPSIN_HIS"/>
</dbReference>
<sequence>MAASSVLGSLLLLLLASLLPRGNQCCRTEHFPIPSQCGSEGGIPPGGAHSLPWMVTVRVEAMTDVQDPEDLLPCPSVFQAAKEEGSSDRHARVGPDSFFGHLARVAVTHKMTSTCAGAVVTARHVLTAAHCLFASRYKPTYRVFLRNGSSAAHGAHARSSVSVPVSAALCHPGCRFHGTTRAVNDLPCSCSPNPSTFRCACGSTGSGGVSALCLPWPDVPVYGSVLWMARHEGRPKGGWAGGGAGRLPTALTRESVQLVNCSLLPQVAHDTGGDPSNELCAVSIGGLREVVDPGTALMVDTVQGWVLVGLLSWLDDARAVSSVAVFTDVRALMAWLLETVFKTF</sequence>
<dbReference type="InterPro" id="IPR043504">
    <property type="entry name" value="Peptidase_S1_PA_chymotrypsin"/>
</dbReference>
<evidence type="ECO:0000256" key="3">
    <source>
        <dbReference type="SAM" id="SignalP"/>
    </source>
</evidence>
<dbReference type="EMBL" id="JABSTV010001251">
    <property type="protein sequence ID" value="KAH7951856.1"/>
    <property type="molecule type" value="Genomic_DNA"/>
</dbReference>
<dbReference type="GO" id="GO:0004252">
    <property type="term" value="F:serine-type endopeptidase activity"/>
    <property type="evidence" value="ECO:0007669"/>
    <property type="project" value="InterPro"/>
</dbReference>
<dbReference type="InterPro" id="IPR009003">
    <property type="entry name" value="Peptidase_S1_PA"/>
</dbReference>
<keyword evidence="1" id="KW-1015">Disulfide bond</keyword>
<comment type="similarity">
    <text evidence="2">Belongs to the peptidase S1 family. CLIP subfamily.</text>
</comment>
<keyword evidence="3" id="KW-0732">Signal</keyword>
<feature type="domain" description="Peptidase S1" evidence="4">
    <location>
        <begin position="39"/>
        <end position="341"/>
    </location>
</feature>
<name>A0A9D4PSU3_RHISA</name>
<reference evidence="5" key="1">
    <citation type="journal article" date="2020" name="Cell">
        <title>Large-Scale Comparative Analyses of Tick Genomes Elucidate Their Genetic Diversity and Vector Capacities.</title>
        <authorList>
            <consortium name="Tick Genome and Microbiome Consortium (TIGMIC)"/>
            <person name="Jia N."/>
            <person name="Wang J."/>
            <person name="Shi W."/>
            <person name="Du L."/>
            <person name="Sun Y."/>
            <person name="Zhan W."/>
            <person name="Jiang J.F."/>
            <person name="Wang Q."/>
            <person name="Zhang B."/>
            <person name="Ji P."/>
            <person name="Bell-Sakyi L."/>
            <person name="Cui X.M."/>
            <person name="Yuan T.T."/>
            <person name="Jiang B.G."/>
            <person name="Yang W.F."/>
            <person name="Lam T.T."/>
            <person name="Chang Q.C."/>
            <person name="Ding S.J."/>
            <person name="Wang X.J."/>
            <person name="Zhu J.G."/>
            <person name="Ruan X.D."/>
            <person name="Zhao L."/>
            <person name="Wei J.T."/>
            <person name="Ye R.Z."/>
            <person name="Que T.C."/>
            <person name="Du C.H."/>
            <person name="Zhou Y.H."/>
            <person name="Cheng J.X."/>
            <person name="Dai P.F."/>
            <person name="Guo W.B."/>
            <person name="Han X.H."/>
            <person name="Huang E.J."/>
            <person name="Li L.F."/>
            <person name="Wei W."/>
            <person name="Gao Y.C."/>
            <person name="Liu J.Z."/>
            <person name="Shao H.Z."/>
            <person name="Wang X."/>
            <person name="Wang C.C."/>
            <person name="Yang T.C."/>
            <person name="Huo Q.B."/>
            <person name="Li W."/>
            <person name="Chen H.Y."/>
            <person name="Chen S.E."/>
            <person name="Zhou L.G."/>
            <person name="Ni X.B."/>
            <person name="Tian J.H."/>
            <person name="Sheng Y."/>
            <person name="Liu T."/>
            <person name="Pan Y.S."/>
            <person name="Xia L.Y."/>
            <person name="Li J."/>
            <person name="Zhao F."/>
            <person name="Cao W.C."/>
        </authorList>
    </citation>
    <scope>NUCLEOTIDE SEQUENCE</scope>
    <source>
        <strain evidence="5">Rsan-2018</strain>
    </source>
</reference>
<dbReference type="AlphaFoldDB" id="A0A9D4PSU3"/>
<dbReference type="Gene3D" id="2.40.10.10">
    <property type="entry name" value="Trypsin-like serine proteases"/>
    <property type="match status" value="1"/>
</dbReference>
<proteinExistence type="inferred from homology"/>
<dbReference type="InterPro" id="IPR051487">
    <property type="entry name" value="Ser/Thr_Proteases_Immune/Dev"/>
</dbReference>
<dbReference type="InterPro" id="IPR001254">
    <property type="entry name" value="Trypsin_dom"/>
</dbReference>
<dbReference type="SUPFAM" id="SSF50494">
    <property type="entry name" value="Trypsin-like serine proteases"/>
    <property type="match status" value="2"/>
</dbReference>
<dbReference type="OrthoDB" id="6481527at2759"/>
<evidence type="ECO:0000313" key="5">
    <source>
        <dbReference type="EMBL" id="KAH7951856.1"/>
    </source>
</evidence>